<keyword evidence="9" id="KW-1185">Reference proteome</keyword>
<evidence type="ECO:0000256" key="4">
    <source>
        <dbReference type="SAM" id="Coils"/>
    </source>
</evidence>
<evidence type="ECO:0000313" key="9">
    <source>
        <dbReference type="Proteomes" id="UP000245133"/>
    </source>
</evidence>
<keyword evidence="3" id="KW-0813">Transport</keyword>
<comment type="caution">
    <text evidence="8">The sequence shown here is derived from an EMBL/GenBank/DDBJ whole genome shotgun (WGS) entry which is preliminary data.</text>
</comment>
<dbReference type="PANTHER" id="PTHR30469">
    <property type="entry name" value="MULTIDRUG RESISTANCE PROTEIN MDTA"/>
    <property type="match status" value="1"/>
</dbReference>
<dbReference type="OrthoDB" id="325180at2"/>
<feature type="domain" description="Multidrug resistance protein MdtA-like C-terminal permuted SH3" evidence="7">
    <location>
        <begin position="426"/>
        <end position="486"/>
    </location>
</feature>
<protein>
    <submittedName>
        <fullName evidence="8">HlyD family secretion protein</fullName>
    </submittedName>
</protein>
<dbReference type="Gene3D" id="2.40.420.20">
    <property type="match status" value="1"/>
</dbReference>
<evidence type="ECO:0000256" key="3">
    <source>
        <dbReference type="ARBA" id="ARBA00022448"/>
    </source>
</evidence>
<evidence type="ECO:0000256" key="2">
    <source>
        <dbReference type="ARBA" id="ARBA00009477"/>
    </source>
</evidence>
<dbReference type="Proteomes" id="UP000245133">
    <property type="component" value="Unassembled WGS sequence"/>
</dbReference>
<dbReference type="GO" id="GO:1990281">
    <property type="term" value="C:efflux pump complex"/>
    <property type="evidence" value="ECO:0007669"/>
    <property type="project" value="TreeGrafter"/>
</dbReference>
<dbReference type="EMBL" id="BFBB01000005">
    <property type="protein sequence ID" value="GBF50439.1"/>
    <property type="molecule type" value="Genomic_DNA"/>
</dbReference>
<dbReference type="Pfam" id="PF25954">
    <property type="entry name" value="Beta-barrel_RND_2"/>
    <property type="match status" value="1"/>
</dbReference>
<organism evidence="8 9">
    <name type="scientific">Leptospira ryugenii</name>
    <dbReference type="NCBI Taxonomy" id="1917863"/>
    <lineage>
        <taxon>Bacteria</taxon>
        <taxon>Pseudomonadati</taxon>
        <taxon>Spirochaetota</taxon>
        <taxon>Spirochaetia</taxon>
        <taxon>Leptospirales</taxon>
        <taxon>Leptospiraceae</taxon>
        <taxon>Leptospira</taxon>
    </lineage>
</organism>
<dbReference type="RefSeq" id="WP_108976366.1">
    <property type="nucleotide sequence ID" value="NZ_BFBB01000005.1"/>
</dbReference>
<evidence type="ECO:0000259" key="5">
    <source>
        <dbReference type="Pfam" id="PF25917"/>
    </source>
</evidence>
<reference evidence="8 9" key="1">
    <citation type="submission" date="2018-02" db="EMBL/GenBank/DDBJ databases">
        <title>Novel Leptospira species isolated from soil and water in Japan.</title>
        <authorList>
            <person name="Nakao R."/>
            <person name="Masuzawa T."/>
        </authorList>
    </citation>
    <scope>NUCLEOTIDE SEQUENCE [LARGE SCALE GENOMIC DNA]</scope>
    <source>
        <strain evidence="8 9">YH101</strain>
    </source>
</reference>
<evidence type="ECO:0000259" key="6">
    <source>
        <dbReference type="Pfam" id="PF25954"/>
    </source>
</evidence>
<dbReference type="Gene3D" id="2.40.50.100">
    <property type="match status" value="1"/>
</dbReference>
<evidence type="ECO:0000259" key="7">
    <source>
        <dbReference type="Pfam" id="PF25967"/>
    </source>
</evidence>
<dbReference type="InterPro" id="IPR058627">
    <property type="entry name" value="MdtA-like_C"/>
</dbReference>
<proteinExistence type="inferred from homology"/>
<dbReference type="AlphaFoldDB" id="A0A2P2E0P1"/>
<feature type="coiled-coil region" evidence="4">
    <location>
        <begin position="154"/>
        <end position="192"/>
    </location>
</feature>
<keyword evidence="4" id="KW-0175">Coiled coil</keyword>
<comment type="subcellular location">
    <subcellularLocation>
        <location evidence="1">Cell envelope</location>
    </subcellularLocation>
</comment>
<accession>A0A2P2E0P1</accession>
<evidence type="ECO:0000256" key="1">
    <source>
        <dbReference type="ARBA" id="ARBA00004196"/>
    </source>
</evidence>
<dbReference type="InterPro" id="IPR058625">
    <property type="entry name" value="MdtA-like_BSH"/>
</dbReference>
<feature type="domain" description="Multidrug resistance protein MdtA-like barrel-sandwich hybrid" evidence="5">
    <location>
        <begin position="106"/>
        <end position="339"/>
    </location>
</feature>
<dbReference type="Pfam" id="PF25967">
    <property type="entry name" value="RND-MFP_C"/>
    <property type="match status" value="1"/>
</dbReference>
<gene>
    <name evidence="8" type="ORF">LPTSP4_19640</name>
</gene>
<dbReference type="SUPFAM" id="SSF111369">
    <property type="entry name" value="HlyD-like secretion proteins"/>
    <property type="match status" value="2"/>
</dbReference>
<dbReference type="NCBIfam" id="TIGR01730">
    <property type="entry name" value="RND_mfp"/>
    <property type="match status" value="1"/>
</dbReference>
<dbReference type="GO" id="GO:0015562">
    <property type="term" value="F:efflux transmembrane transporter activity"/>
    <property type="evidence" value="ECO:0007669"/>
    <property type="project" value="TreeGrafter"/>
</dbReference>
<dbReference type="Pfam" id="PF25917">
    <property type="entry name" value="BSH_RND"/>
    <property type="match status" value="1"/>
</dbReference>
<dbReference type="FunFam" id="2.40.30.170:FF:000010">
    <property type="entry name" value="Efflux RND transporter periplasmic adaptor subunit"/>
    <property type="match status" value="1"/>
</dbReference>
<dbReference type="InterPro" id="IPR058792">
    <property type="entry name" value="Beta-barrel_RND_2"/>
</dbReference>
<comment type="similarity">
    <text evidence="2">Belongs to the membrane fusion protein (MFP) (TC 8.A.1) family.</text>
</comment>
<sequence>MLKSFSSLLLNIPFVSKLILSSLVYLGLSILYSNVTWPEIRTKLPLLNRAFYSKHLSVISLYEEFNSKDQENIGDLSSSIFVSILSVQEEAMRPSLTFSSLLEAKEKVELYSKVSGRIEAFYVKEGDHVSNNQKLVQLEHGTFSLELKKQNAIFEASEASYQLAKDKLEMAKKNLQVRYAEYEKRKNHLRKSQLEFERFANIVQKKEELRTVGAISEEELNNLKLELEAKEIAVKNANRDVEMISIGLRDEDILANQESIPQDLHQYWAILQKINTKLEQAELLVAAKNVQLSAVNRDSTQVLIQESLVKSPIQGIVAKINKNVGELINGGSGGPAILTLISEKGIYALFTVNEVDVGKIKIGQMVNVSIDSLPGKEVQAVVKRISPLVDQKTHTAEVRAEFIQKETFLRPGMFVRSEVFIGPSQNVILVPIQSLLQTNGTEAEVFLIKDGRSFKQKIRIGEKKEDRIIVESGLEVGDSIAVTGVHRLYDGALVQIEPR</sequence>
<dbReference type="InterPro" id="IPR006143">
    <property type="entry name" value="RND_pump_MFP"/>
</dbReference>
<evidence type="ECO:0000313" key="8">
    <source>
        <dbReference type="EMBL" id="GBF50439.1"/>
    </source>
</evidence>
<feature type="domain" description="CusB-like beta-barrel" evidence="6">
    <location>
        <begin position="351"/>
        <end position="416"/>
    </location>
</feature>
<name>A0A2P2E0P1_9LEPT</name>
<dbReference type="Gene3D" id="2.40.30.170">
    <property type="match status" value="1"/>
</dbReference>
<dbReference type="PANTHER" id="PTHR30469:SF15">
    <property type="entry name" value="HLYD FAMILY OF SECRETION PROTEINS"/>
    <property type="match status" value="1"/>
</dbReference>